<dbReference type="InterPro" id="IPR019410">
    <property type="entry name" value="Methyltransf_16"/>
</dbReference>
<proteinExistence type="predicted"/>
<dbReference type="Gene3D" id="3.40.50.150">
    <property type="entry name" value="Vaccinia Virus protein VP39"/>
    <property type="match status" value="1"/>
</dbReference>
<keyword evidence="1" id="KW-0489">Methyltransferase</keyword>
<sequence length="227" mass="25012">MPSTLPLGYQVKCQAVAVVGGVDLEIRSLLDKQQFFDPLGEAEAAGISESCWPLFGQVWPSAQKLADLMQVYELGGRRILEIGCGLALASMVIHRRLGDITASDCHPLTETFLKANLVLNTLPALKYCTGNWGRENISLGEFDLIIGSDVLYERGHPEVLAEFIDLHAAPKAEILIIDPNRSNRSAFHKQMASRGFTMSETMLTTPLHDGSAYRGRLLQYLRSAPQQ</sequence>
<dbReference type="InterPro" id="IPR029063">
    <property type="entry name" value="SAM-dependent_MTases_sf"/>
</dbReference>
<organism evidence="1 2">
    <name type="scientific">Deefgea tanakiae</name>
    <dbReference type="NCBI Taxonomy" id="2865840"/>
    <lineage>
        <taxon>Bacteria</taxon>
        <taxon>Pseudomonadati</taxon>
        <taxon>Pseudomonadota</taxon>
        <taxon>Betaproteobacteria</taxon>
        <taxon>Neisseriales</taxon>
        <taxon>Chitinibacteraceae</taxon>
        <taxon>Deefgea</taxon>
    </lineage>
</organism>
<evidence type="ECO:0000313" key="2">
    <source>
        <dbReference type="Proteomes" id="UP000825679"/>
    </source>
</evidence>
<dbReference type="RefSeq" id="WP_221005995.1">
    <property type="nucleotide sequence ID" value="NZ_CP081150.1"/>
</dbReference>
<dbReference type="GO" id="GO:0008168">
    <property type="term" value="F:methyltransferase activity"/>
    <property type="evidence" value="ECO:0007669"/>
    <property type="project" value="UniProtKB-KW"/>
</dbReference>
<dbReference type="SUPFAM" id="SSF53335">
    <property type="entry name" value="S-adenosyl-L-methionine-dependent methyltransferases"/>
    <property type="match status" value="1"/>
</dbReference>
<dbReference type="PANTHER" id="PTHR14614">
    <property type="entry name" value="HEPATOCELLULAR CARCINOMA-ASSOCIATED ANTIGEN"/>
    <property type="match status" value="1"/>
</dbReference>
<protein>
    <submittedName>
        <fullName evidence="1">SAM-dependent methyltransferase</fullName>
    </submittedName>
</protein>
<keyword evidence="1" id="KW-0808">Transferase</keyword>
<name>A0ABX8Z9P2_9NEIS</name>
<keyword evidence="2" id="KW-1185">Reference proteome</keyword>
<reference evidence="1 2" key="1">
    <citation type="submission" date="2021-08" db="EMBL/GenBank/DDBJ databases">
        <title>complete genome sequencing of Deefgea sp. D25.</title>
        <authorList>
            <person name="Bae J.-W."/>
            <person name="Gim D.-H."/>
        </authorList>
    </citation>
    <scope>NUCLEOTIDE SEQUENCE [LARGE SCALE GENOMIC DNA]</scope>
    <source>
        <strain evidence="1 2">D25</strain>
    </source>
</reference>
<dbReference type="Pfam" id="PF10294">
    <property type="entry name" value="Methyltransf_16"/>
    <property type="match status" value="1"/>
</dbReference>
<gene>
    <name evidence="1" type="ORF">K4H28_15265</name>
</gene>
<dbReference type="Proteomes" id="UP000825679">
    <property type="component" value="Chromosome"/>
</dbReference>
<dbReference type="EMBL" id="CP081150">
    <property type="protein sequence ID" value="QZA77614.1"/>
    <property type="molecule type" value="Genomic_DNA"/>
</dbReference>
<evidence type="ECO:0000313" key="1">
    <source>
        <dbReference type="EMBL" id="QZA77614.1"/>
    </source>
</evidence>
<dbReference type="GO" id="GO:0032259">
    <property type="term" value="P:methylation"/>
    <property type="evidence" value="ECO:0007669"/>
    <property type="project" value="UniProtKB-KW"/>
</dbReference>
<accession>A0ABX8Z9P2</accession>